<feature type="region of interest" description="Disordered" evidence="1">
    <location>
        <begin position="104"/>
        <end position="163"/>
    </location>
</feature>
<gene>
    <name evidence="2" type="ORF">TVAG_353360</name>
</gene>
<protein>
    <submittedName>
        <fullName evidence="2">Uncharacterized protein</fullName>
    </submittedName>
</protein>
<dbReference type="KEGG" id="tva:4763767"/>
<dbReference type="Proteomes" id="UP000001542">
    <property type="component" value="Unassembled WGS sequence"/>
</dbReference>
<reference evidence="2" key="2">
    <citation type="journal article" date="2007" name="Science">
        <title>Draft genome sequence of the sexually transmitted pathogen Trichomonas vaginalis.</title>
        <authorList>
            <person name="Carlton J.M."/>
            <person name="Hirt R.P."/>
            <person name="Silva J.C."/>
            <person name="Delcher A.L."/>
            <person name="Schatz M."/>
            <person name="Zhao Q."/>
            <person name="Wortman J.R."/>
            <person name="Bidwell S.L."/>
            <person name="Alsmark U.C.M."/>
            <person name="Besteiro S."/>
            <person name="Sicheritz-Ponten T."/>
            <person name="Noel C.J."/>
            <person name="Dacks J.B."/>
            <person name="Foster P.G."/>
            <person name="Simillion C."/>
            <person name="Van de Peer Y."/>
            <person name="Miranda-Saavedra D."/>
            <person name="Barton G.J."/>
            <person name="Westrop G.D."/>
            <person name="Mueller S."/>
            <person name="Dessi D."/>
            <person name="Fiori P.L."/>
            <person name="Ren Q."/>
            <person name="Paulsen I."/>
            <person name="Zhang H."/>
            <person name="Bastida-Corcuera F.D."/>
            <person name="Simoes-Barbosa A."/>
            <person name="Brown M.T."/>
            <person name="Hayes R.D."/>
            <person name="Mukherjee M."/>
            <person name="Okumura C.Y."/>
            <person name="Schneider R."/>
            <person name="Smith A.J."/>
            <person name="Vanacova S."/>
            <person name="Villalvazo M."/>
            <person name="Haas B.J."/>
            <person name="Pertea M."/>
            <person name="Feldblyum T.V."/>
            <person name="Utterback T.R."/>
            <person name="Shu C.L."/>
            <person name="Osoegawa K."/>
            <person name="de Jong P.J."/>
            <person name="Hrdy I."/>
            <person name="Horvathova L."/>
            <person name="Zubacova Z."/>
            <person name="Dolezal P."/>
            <person name="Malik S.B."/>
            <person name="Logsdon J.M. Jr."/>
            <person name="Henze K."/>
            <person name="Gupta A."/>
            <person name="Wang C.C."/>
            <person name="Dunne R.L."/>
            <person name="Upcroft J.A."/>
            <person name="Upcroft P."/>
            <person name="White O."/>
            <person name="Salzberg S.L."/>
            <person name="Tang P."/>
            <person name="Chiu C.-H."/>
            <person name="Lee Y.-S."/>
            <person name="Embley T.M."/>
            <person name="Coombs G.H."/>
            <person name="Mottram J.C."/>
            <person name="Tachezy J."/>
            <person name="Fraser-Liggett C.M."/>
            <person name="Johnson P.J."/>
        </authorList>
    </citation>
    <scope>NUCLEOTIDE SEQUENCE [LARGE SCALE GENOMIC DNA]</scope>
    <source>
        <strain evidence="2">G3</strain>
    </source>
</reference>
<keyword evidence="3" id="KW-1185">Reference proteome</keyword>
<evidence type="ECO:0000256" key="1">
    <source>
        <dbReference type="SAM" id="MobiDB-lite"/>
    </source>
</evidence>
<evidence type="ECO:0000313" key="2">
    <source>
        <dbReference type="EMBL" id="EAY05896.1"/>
    </source>
</evidence>
<proteinExistence type="predicted"/>
<name>A2EN59_TRIV3</name>
<feature type="compositionally biased region" description="Polar residues" evidence="1">
    <location>
        <begin position="141"/>
        <end position="151"/>
    </location>
</feature>
<feature type="compositionally biased region" description="Acidic residues" evidence="1">
    <location>
        <begin position="154"/>
        <end position="163"/>
    </location>
</feature>
<dbReference type="InParanoid" id="A2EN59"/>
<evidence type="ECO:0000313" key="3">
    <source>
        <dbReference type="Proteomes" id="UP000001542"/>
    </source>
</evidence>
<organism evidence="2 3">
    <name type="scientific">Trichomonas vaginalis (strain ATCC PRA-98 / G3)</name>
    <dbReference type="NCBI Taxonomy" id="412133"/>
    <lineage>
        <taxon>Eukaryota</taxon>
        <taxon>Metamonada</taxon>
        <taxon>Parabasalia</taxon>
        <taxon>Trichomonadida</taxon>
        <taxon>Trichomonadidae</taxon>
        <taxon>Trichomonas</taxon>
    </lineage>
</organism>
<dbReference type="EMBL" id="DS113437">
    <property type="protein sequence ID" value="EAY05896.1"/>
    <property type="molecule type" value="Genomic_DNA"/>
</dbReference>
<dbReference type="VEuPathDB" id="TrichDB:TVAG_353360"/>
<dbReference type="AlphaFoldDB" id="A2EN59"/>
<accession>A2EN59</accession>
<dbReference type="VEuPathDB" id="TrichDB:TVAGG3_0546490"/>
<reference evidence="2" key="1">
    <citation type="submission" date="2006-10" db="EMBL/GenBank/DDBJ databases">
        <authorList>
            <person name="Amadeo P."/>
            <person name="Zhao Q."/>
            <person name="Wortman J."/>
            <person name="Fraser-Liggett C."/>
            <person name="Carlton J."/>
        </authorList>
    </citation>
    <scope>NUCLEOTIDE SEQUENCE</scope>
    <source>
        <strain evidence="2">G3</strain>
    </source>
</reference>
<dbReference type="RefSeq" id="XP_001318119.1">
    <property type="nucleotide sequence ID" value="XM_001318084.1"/>
</dbReference>
<feature type="compositionally biased region" description="Acidic residues" evidence="1">
    <location>
        <begin position="104"/>
        <end position="124"/>
    </location>
</feature>
<sequence length="621" mass="70219">MNVSNKISSSISTAYIFISAENSNEKPVRLRLPNDFDRLKQKAQIALKLNEEITYFQRKTGEMVMSIAEIMPGDNLIASTQQPPEIVDLSSDELKFDELNDKSVEEEDFEEDVFENNSINEEDSKENSEIINESNVDDKPTQSFTENSLPEQNVAEEEEEKFDEEEEKFNFEEREEDYPSSNFISTQNDQLSIRSRSSVSQTSNLSQITEKTLLGPAFSNPVSKTFTMQALDSRVKQVIQDCEKAILNGQRKFFKSALKLLPGSSILQKRSSITLLPQMEERISSYIDKHRILFEGATCYSFKTIIGGPNKSGKSLLISLLLEQIIADMVTSKVAQDNFVFVVDGVNLAAYATSLETFMTNYIEMAFNQISLQRTGFSKYCKSVINYFASLFCMPDENLPQLPHLFMKDEYFKTAAKKLYSLALRIHEISFTNGDVDDWQTTLMMFPSLAAECFGFKNCHFFIDNIETLSVTAKTVTNDKEMSLDILFSLKEVLNTHSYVICGNSSATALALLSGTDGVDLIGKSDMLSTLGFSGSFYGSNQEFNIKFVNEKRTLRLTSNHCCGCPAFIAKWEEIWFAMNEDDEDFSETKSRMSELLHLIFREGTIIDNEIESVKPVSVVA</sequence>